<dbReference type="PANTHER" id="PTHR43235">
    <property type="entry name" value="GLUTAMINE AMIDOTRANSFERASE PB2B2.05-RELATED"/>
    <property type="match status" value="1"/>
</dbReference>
<sequence length="249" mass="27038">MEILTKSKPIIGITSSVVNHGEIPSAHLHEKYIASVTNAGGIPVVLPIGRDEEMVNTWVTMCDGFILSGGEDVDPNSYNANPEPELRKTRSDRDETELLLVKSAIDQQKPIFAICRGIAMLNAALGGTIIQDIETTIENPIKHYQTAARPDATHEISINEGSRLHNLIGSYKARVNSMHHQAVGDLAPDLVSVAVAPDGVIEAVEGKCSDSVVLGVQWHPEEMASEDESMHRLFVNLVEECQVSSVQLT</sequence>
<dbReference type="Gene3D" id="3.40.50.880">
    <property type="match status" value="1"/>
</dbReference>
<keyword evidence="2" id="KW-1185">Reference proteome</keyword>
<proteinExistence type="predicted"/>
<dbReference type="EMBL" id="JBHLVO010000021">
    <property type="protein sequence ID" value="MFC0273547.1"/>
    <property type="molecule type" value="Genomic_DNA"/>
</dbReference>
<keyword evidence="1" id="KW-0378">Hydrolase</keyword>
<dbReference type="SUPFAM" id="SSF52317">
    <property type="entry name" value="Class I glutamine amidotransferase-like"/>
    <property type="match status" value="1"/>
</dbReference>
<protein>
    <submittedName>
        <fullName evidence="1">Gamma-glutamyl-gamma-aminobutyrate hydrolase family protein</fullName>
    </submittedName>
</protein>
<evidence type="ECO:0000313" key="2">
    <source>
        <dbReference type="Proteomes" id="UP001589854"/>
    </source>
</evidence>
<gene>
    <name evidence="1" type="ORF">ACFFIX_19325</name>
</gene>
<dbReference type="PROSITE" id="PS51273">
    <property type="entry name" value="GATASE_TYPE_1"/>
    <property type="match status" value="1"/>
</dbReference>
<evidence type="ECO:0000313" key="1">
    <source>
        <dbReference type="EMBL" id="MFC0273547.1"/>
    </source>
</evidence>
<dbReference type="RefSeq" id="WP_378936945.1">
    <property type="nucleotide sequence ID" value="NZ_JBHLVO010000021.1"/>
</dbReference>
<dbReference type="Pfam" id="PF07722">
    <property type="entry name" value="Peptidase_C26"/>
    <property type="match status" value="1"/>
</dbReference>
<dbReference type="Proteomes" id="UP001589854">
    <property type="component" value="Unassembled WGS sequence"/>
</dbReference>
<name>A0ABV6GIM6_9BACI</name>
<dbReference type="GO" id="GO:0016787">
    <property type="term" value="F:hydrolase activity"/>
    <property type="evidence" value="ECO:0007669"/>
    <property type="project" value="UniProtKB-KW"/>
</dbReference>
<dbReference type="InterPro" id="IPR011697">
    <property type="entry name" value="Peptidase_C26"/>
</dbReference>
<accession>A0ABV6GIM6</accession>
<dbReference type="InterPro" id="IPR029062">
    <property type="entry name" value="Class_I_gatase-like"/>
</dbReference>
<reference evidence="1 2" key="1">
    <citation type="submission" date="2024-09" db="EMBL/GenBank/DDBJ databases">
        <authorList>
            <person name="Sun Q."/>
            <person name="Mori K."/>
        </authorList>
    </citation>
    <scope>NUCLEOTIDE SEQUENCE [LARGE SCALE GENOMIC DNA]</scope>
    <source>
        <strain evidence="1 2">CCM 7228</strain>
    </source>
</reference>
<dbReference type="CDD" id="cd01745">
    <property type="entry name" value="GATase1_2"/>
    <property type="match status" value="1"/>
</dbReference>
<dbReference type="PANTHER" id="PTHR43235:SF1">
    <property type="entry name" value="GLUTAMINE AMIDOTRANSFERASE PB2B2.05-RELATED"/>
    <property type="match status" value="1"/>
</dbReference>
<organism evidence="1 2">
    <name type="scientific">Metabacillus herbersteinensis</name>
    <dbReference type="NCBI Taxonomy" id="283816"/>
    <lineage>
        <taxon>Bacteria</taxon>
        <taxon>Bacillati</taxon>
        <taxon>Bacillota</taxon>
        <taxon>Bacilli</taxon>
        <taxon>Bacillales</taxon>
        <taxon>Bacillaceae</taxon>
        <taxon>Metabacillus</taxon>
    </lineage>
</organism>
<dbReference type="InterPro" id="IPR044668">
    <property type="entry name" value="PuuD-like"/>
</dbReference>
<comment type="caution">
    <text evidence="1">The sequence shown here is derived from an EMBL/GenBank/DDBJ whole genome shotgun (WGS) entry which is preliminary data.</text>
</comment>